<evidence type="ECO:0000313" key="1">
    <source>
        <dbReference type="EMBL" id="QNI20532.1"/>
    </source>
</evidence>
<name>A0AAE7J2G5_9CAUD</name>
<sequence>MNIPDYPMEYEDTVHYTDGIEWLIQNYGEFPETVPPGMCLEISDPVWMDWRFVLSLPNYEVVFGNCIIPGVTREIFNAYKKKVWLCTDFPRLGESG</sequence>
<proteinExistence type="predicted"/>
<evidence type="ECO:0000313" key="2">
    <source>
        <dbReference type="Proteomes" id="UP000828521"/>
    </source>
</evidence>
<keyword evidence="2" id="KW-1185">Reference proteome</keyword>
<dbReference type="Proteomes" id="UP000828521">
    <property type="component" value="Segment"/>
</dbReference>
<reference evidence="1" key="1">
    <citation type="submission" date="2020-07" db="EMBL/GenBank/DDBJ databases">
        <title>Genome of Klebsiella pneumoniae phage.</title>
        <authorList>
            <person name="Peng Q."/>
        </authorList>
    </citation>
    <scope>NUCLEOTIDE SEQUENCE</scope>
</reference>
<organism evidence="1 2">
    <name type="scientific">Klebsiella phage vB_KleM_KB2</name>
    <dbReference type="NCBI Taxonomy" id="2759197"/>
    <lineage>
        <taxon>Viruses</taxon>
        <taxon>Duplodnaviria</taxon>
        <taxon>Heunggongvirae</taxon>
        <taxon>Uroviricota</taxon>
        <taxon>Caudoviricetes</taxon>
        <taxon>Jameshumphriesvirinae</taxon>
        <taxon>Bimevirus</taxon>
        <taxon>Bimevirus KB2</taxon>
    </lineage>
</organism>
<accession>A0AAE7J2G5</accession>
<gene>
    <name evidence="1" type="ORF">KB2_gp055</name>
</gene>
<protein>
    <submittedName>
        <fullName evidence="1">Uncharacterized protein</fullName>
    </submittedName>
</protein>
<dbReference type="EMBL" id="MT757392">
    <property type="protein sequence ID" value="QNI20532.1"/>
    <property type="molecule type" value="Genomic_DNA"/>
</dbReference>